<evidence type="ECO:0000313" key="2">
    <source>
        <dbReference type="Proteomes" id="UP000231259"/>
    </source>
</evidence>
<sequence length="92" mass="9326">MVGLAAHRGGKTGLWSDGGLGYASIPLYSLRVRGLENLLRRIIGAAQVAYGSVRPMGTAFATGHPAGLAAVAEDLATGEAIDATVCRLGGMT</sequence>
<evidence type="ECO:0000313" key="1">
    <source>
        <dbReference type="EMBL" id="PIL19070.1"/>
    </source>
</evidence>
<accession>A0A2G8RC10</accession>
<comment type="caution">
    <text evidence="1">The sequence shown here is derived from an EMBL/GenBank/DDBJ whole genome shotgun (WGS) entry which is preliminary data.</text>
</comment>
<protein>
    <submittedName>
        <fullName evidence="1">Uncharacterized protein</fullName>
    </submittedName>
</protein>
<dbReference type="Pfam" id="PF12831">
    <property type="entry name" value="FAD_oxidored"/>
    <property type="match status" value="1"/>
</dbReference>
<dbReference type="AlphaFoldDB" id="A0A2G8RC10"/>
<dbReference type="Proteomes" id="UP000231259">
    <property type="component" value="Unassembled WGS sequence"/>
</dbReference>
<reference evidence="1" key="1">
    <citation type="submission" date="2013-09" db="EMBL/GenBank/DDBJ databases">
        <title>Genome sequencing of Phaeobacter antarcticus sp. nov. SM1211.</title>
        <authorList>
            <person name="Zhang X.-Y."/>
            <person name="Liu C."/>
            <person name="Chen X.-L."/>
            <person name="Xie B.-B."/>
            <person name="Qin Q.-L."/>
            <person name="Rong J.-C."/>
            <person name="Zhang Y.-Z."/>
        </authorList>
    </citation>
    <scope>NUCLEOTIDE SEQUENCE [LARGE SCALE GENOMIC DNA]</scope>
    <source>
        <strain evidence="1">SM1211</strain>
    </source>
</reference>
<organism evidence="1 2">
    <name type="scientific">Puniceibacterium antarcticum</name>
    <dbReference type="NCBI Taxonomy" id="1206336"/>
    <lineage>
        <taxon>Bacteria</taxon>
        <taxon>Pseudomonadati</taxon>
        <taxon>Pseudomonadota</taxon>
        <taxon>Alphaproteobacteria</taxon>
        <taxon>Rhodobacterales</taxon>
        <taxon>Paracoccaceae</taxon>
        <taxon>Puniceibacterium</taxon>
    </lineage>
</organism>
<keyword evidence="2" id="KW-1185">Reference proteome</keyword>
<gene>
    <name evidence="1" type="ORF">P775_16640</name>
</gene>
<dbReference type="EMBL" id="AWWI01000115">
    <property type="protein sequence ID" value="PIL19070.1"/>
    <property type="molecule type" value="Genomic_DNA"/>
</dbReference>
<proteinExistence type="predicted"/>
<dbReference type="RefSeq" id="WP_099911886.1">
    <property type="nucleotide sequence ID" value="NZ_AWWI01000115.1"/>
</dbReference>
<name>A0A2G8RC10_9RHOB</name>